<dbReference type="EMBL" id="SZQA01000014">
    <property type="protein sequence ID" value="TKK87720.1"/>
    <property type="molecule type" value="Genomic_DNA"/>
</dbReference>
<protein>
    <submittedName>
        <fullName evidence="2">DUF1772 domain-containing protein</fullName>
    </submittedName>
</protein>
<keyword evidence="1" id="KW-0812">Transmembrane</keyword>
<keyword evidence="1" id="KW-1133">Transmembrane helix</keyword>
<feature type="transmembrane region" description="Helical" evidence="1">
    <location>
        <begin position="145"/>
        <end position="163"/>
    </location>
</feature>
<dbReference type="AlphaFoldDB" id="A0A4U3MG17"/>
<keyword evidence="3" id="KW-1185">Reference proteome</keyword>
<name>A0A4U3MG17_9ACTN</name>
<reference evidence="2 3" key="1">
    <citation type="submission" date="2019-04" db="EMBL/GenBank/DDBJ databases">
        <title>Herbidospora sp. NEAU-GS14.nov., a novel actinomycete isolated from soil.</title>
        <authorList>
            <person name="Han L."/>
        </authorList>
    </citation>
    <scope>NUCLEOTIDE SEQUENCE [LARGE SCALE GENOMIC DNA]</scope>
    <source>
        <strain evidence="2 3">NEAU-GS14</strain>
    </source>
</reference>
<feature type="transmembrane region" description="Helical" evidence="1">
    <location>
        <begin position="84"/>
        <end position="105"/>
    </location>
</feature>
<evidence type="ECO:0000313" key="2">
    <source>
        <dbReference type="EMBL" id="TKK87720.1"/>
    </source>
</evidence>
<organism evidence="2 3">
    <name type="scientific">Herbidospora galbida</name>
    <dbReference type="NCBI Taxonomy" id="2575442"/>
    <lineage>
        <taxon>Bacteria</taxon>
        <taxon>Bacillati</taxon>
        <taxon>Actinomycetota</taxon>
        <taxon>Actinomycetes</taxon>
        <taxon>Streptosporangiales</taxon>
        <taxon>Streptosporangiaceae</taxon>
        <taxon>Herbidospora</taxon>
    </lineage>
</organism>
<sequence>MFGLTAVVAGLALLLMGNIAGLFYAYSVSVVPGLNATRADHAVAAMQQINVKILNPVFFASFIGAPLVAAVAGVLLLSSGQRGAAMFFFAATAVYVLGAFVPTAIVNVPLNNALLAAGEITDPARAAQVWAEFAPKWAPWNHLRTVASCAGLLLTGAALFVWAGNR</sequence>
<keyword evidence="1" id="KW-0472">Membrane</keyword>
<comment type="caution">
    <text evidence="2">The sequence shown here is derived from an EMBL/GenBank/DDBJ whole genome shotgun (WGS) entry which is preliminary data.</text>
</comment>
<dbReference type="Pfam" id="PF08592">
    <property type="entry name" value="Anthrone_oxy"/>
    <property type="match status" value="1"/>
</dbReference>
<accession>A0A4U3MG17</accession>
<dbReference type="Proteomes" id="UP000308705">
    <property type="component" value="Unassembled WGS sequence"/>
</dbReference>
<dbReference type="RefSeq" id="WP_137247892.1">
    <property type="nucleotide sequence ID" value="NZ_SZQA01000014.1"/>
</dbReference>
<evidence type="ECO:0000256" key="1">
    <source>
        <dbReference type="SAM" id="Phobius"/>
    </source>
</evidence>
<dbReference type="OrthoDB" id="428263at2"/>
<dbReference type="InterPro" id="IPR013901">
    <property type="entry name" value="Anthrone_oxy"/>
</dbReference>
<gene>
    <name evidence="2" type="ORF">FDA94_16185</name>
</gene>
<evidence type="ECO:0000313" key="3">
    <source>
        <dbReference type="Proteomes" id="UP000308705"/>
    </source>
</evidence>
<feature type="transmembrane region" description="Helical" evidence="1">
    <location>
        <begin position="57"/>
        <end position="77"/>
    </location>
</feature>
<proteinExistence type="predicted"/>